<keyword evidence="6" id="KW-0347">Helicase</keyword>
<dbReference type="eggNOG" id="COG1205">
    <property type="taxonomic scope" value="Bacteria"/>
</dbReference>
<evidence type="ECO:0000259" key="4">
    <source>
        <dbReference type="PROSITE" id="PS51194"/>
    </source>
</evidence>
<keyword evidence="7" id="KW-1185">Reference proteome</keyword>
<dbReference type="Proteomes" id="UP000001351">
    <property type="component" value="Chromosome"/>
</dbReference>
<evidence type="ECO:0000313" key="7">
    <source>
        <dbReference type="Proteomes" id="UP000001351"/>
    </source>
</evidence>
<dbReference type="InterPro" id="IPR011545">
    <property type="entry name" value="DEAD/DEAH_box_helicase_dom"/>
</dbReference>
<dbReference type="EMBL" id="AAMD01000089">
    <property type="protein sequence ID" value="EAU65214.1"/>
    <property type="molecule type" value="Genomic_DNA"/>
</dbReference>
<dbReference type="KEGG" id="sur:STAUR_2735"/>
<evidence type="ECO:0000259" key="3">
    <source>
        <dbReference type="PROSITE" id="PS51192"/>
    </source>
</evidence>
<dbReference type="eggNOG" id="COG1201">
    <property type="taxonomic scope" value="Bacteria"/>
</dbReference>
<dbReference type="InterPro" id="IPR027417">
    <property type="entry name" value="P-loop_NTPase"/>
</dbReference>
<reference evidence="6 8" key="1">
    <citation type="submission" date="2006-04" db="EMBL/GenBank/DDBJ databases">
        <authorList>
            <person name="Nierman W.C."/>
        </authorList>
    </citation>
    <scope>NUCLEOTIDE SEQUENCE [LARGE SCALE GENOMIC DNA]</scope>
    <source>
        <strain evidence="6 8">DW4/3-1</strain>
    </source>
</reference>
<dbReference type="SMART" id="SM00487">
    <property type="entry name" value="DEXDc"/>
    <property type="match status" value="1"/>
</dbReference>
<dbReference type="GO" id="GO:0043138">
    <property type="term" value="F:3'-5' DNA helicase activity"/>
    <property type="evidence" value="ECO:0007669"/>
    <property type="project" value="TreeGrafter"/>
</dbReference>
<dbReference type="PANTHER" id="PTHR47957:SF3">
    <property type="entry name" value="ATP-DEPENDENT HELICASE HRQ1"/>
    <property type="match status" value="1"/>
</dbReference>
<dbReference type="PROSITE" id="PS51192">
    <property type="entry name" value="HELICASE_ATP_BIND_1"/>
    <property type="match status" value="1"/>
</dbReference>
<evidence type="ECO:0000313" key="5">
    <source>
        <dbReference type="EMBL" id="ADO70533.1"/>
    </source>
</evidence>
<evidence type="ECO:0000313" key="6">
    <source>
        <dbReference type="EMBL" id="EAU65214.1"/>
    </source>
</evidence>
<dbReference type="GO" id="GO:0006289">
    <property type="term" value="P:nucleotide-excision repair"/>
    <property type="evidence" value="ECO:0007669"/>
    <property type="project" value="TreeGrafter"/>
</dbReference>
<feature type="domain" description="Helicase ATP-binding" evidence="3">
    <location>
        <begin position="181"/>
        <end position="445"/>
    </location>
</feature>
<dbReference type="HOGENOM" id="CLU_249894_0_0_7"/>
<keyword evidence="6" id="KW-0378">Hydrolase</keyword>
<feature type="domain" description="Helicase C-terminal" evidence="4">
    <location>
        <begin position="513"/>
        <end position="684"/>
    </location>
</feature>
<protein>
    <submittedName>
        <fullName evidence="5 6">DEAD/DEAH box helicase</fullName>
    </submittedName>
</protein>
<evidence type="ECO:0000256" key="1">
    <source>
        <dbReference type="ARBA" id="ARBA00022741"/>
    </source>
</evidence>
<evidence type="ECO:0000313" key="8">
    <source>
        <dbReference type="Proteomes" id="UP000032702"/>
    </source>
</evidence>
<reference evidence="5 7" key="2">
    <citation type="journal article" date="2011" name="Mol. Biol. Evol.">
        <title>Comparative genomic analysis of fruiting body formation in Myxococcales.</title>
        <authorList>
            <person name="Huntley S."/>
            <person name="Hamann N."/>
            <person name="Wegener-Feldbrugge S."/>
            <person name="Treuner-Lange A."/>
            <person name="Kube M."/>
            <person name="Reinhardt R."/>
            <person name="Klages S."/>
            <person name="Muller R."/>
            <person name="Ronning C.M."/>
            <person name="Nierman W.C."/>
            <person name="Sogaard-Andersen L."/>
        </authorList>
    </citation>
    <scope>NUCLEOTIDE SEQUENCE [LARGE SCALE GENOMIC DNA]</scope>
    <source>
        <strain evidence="5 7">DW4/3-1</strain>
    </source>
</reference>
<evidence type="ECO:0000256" key="2">
    <source>
        <dbReference type="ARBA" id="ARBA00022840"/>
    </source>
</evidence>
<dbReference type="RefSeq" id="WP_002615551.1">
    <property type="nucleotide sequence ID" value="NC_014623.1"/>
</dbReference>
<dbReference type="NCBIfam" id="NF041067">
    <property type="entry name" value="DpdJ"/>
    <property type="match status" value="1"/>
</dbReference>
<dbReference type="OrthoDB" id="9815222at2"/>
<dbReference type="PROSITE" id="PS51194">
    <property type="entry name" value="HELICASE_CTER"/>
    <property type="match status" value="1"/>
</dbReference>
<dbReference type="GO" id="GO:0003676">
    <property type="term" value="F:nucleic acid binding"/>
    <property type="evidence" value="ECO:0007669"/>
    <property type="project" value="InterPro"/>
</dbReference>
<dbReference type="Gene3D" id="3.40.50.300">
    <property type="entry name" value="P-loop containing nucleotide triphosphate hydrolases"/>
    <property type="match status" value="3"/>
</dbReference>
<dbReference type="SMART" id="SM00490">
    <property type="entry name" value="HELICc"/>
    <property type="match status" value="1"/>
</dbReference>
<accession>Q08XL2</accession>
<gene>
    <name evidence="5" type="ordered locus">STAUR_2735</name>
    <name evidence="6" type="ORF">STIAU_4044</name>
</gene>
<dbReference type="InterPro" id="IPR014001">
    <property type="entry name" value="Helicase_ATP-bd"/>
</dbReference>
<keyword evidence="1" id="KW-0547">Nucleotide-binding</keyword>
<organism evidence="6 8">
    <name type="scientific">Stigmatella aurantiaca (strain DW4/3-1)</name>
    <dbReference type="NCBI Taxonomy" id="378806"/>
    <lineage>
        <taxon>Bacteria</taxon>
        <taxon>Pseudomonadati</taxon>
        <taxon>Myxococcota</taxon>
        <taxon>Myxococcia</taxon>
        <taxon>Myxococcales</taxon>
        <taxon>Cystobacterineae</taxon>
        <taxon>Archangiaceae</taxon>
        <taxon>Stigmatella</taxon>
    </lineage>
</organism>
<dbReference type="Pfam" id="PF00270">
    <property type="entry name" value="DEAD"/>
    <property type="match status" value="1"/>
</dbReference>
<name>Q08XL2_STIAD</name>
<dbReference type="Pfam" id="PF00271">
    <property type="entry name" value="Helicase_C"/>
    <property type="match status" value="1"/>
</dbReference>
<keyword evidence="2" id="KW-0067">ATP-binding</keyword>
<dbReference type="SUPFAM" id="SSF52540">
    <property type="entry name" value="P-loop containing nucleoside triphosphate hydrolases"/>
    <property type="match status" value="1"/>
</dbReference>
<dbReference type="GO" id="GO:0005524">
    <property type="term" value="F:ATP binding"/>
    <property type="evidence" value="ECO:0007669"/>
    <property type="project" value="UniProtKB-KW"/>
</dbReference>
<dbReference type="PANTHER" id="PTHR47957">
    <property type="entry name" value="ATP-DEPENDENT HELICASE HRQ1"/>
    <property type="match status" value="1"/>
</dbReference>
<dbReference type="STRING" id="378806.STAUR_2735"/>
<sequence>MSRDARQHHGLEFLGELERAEAALLSWGIVDSYFTREELLQNASSFLSKNPSAGFNTPDELLAWLEEKRLLWNVPNHAEAGQYRSRMAETLRLLARLRQIFPGDPQKRWRSAKPLVADFRLLLRPRAFPARTLEPQKVLDELKGLSERQQAVLRALLRIDSKEPMRLAGFQLAATKSILSRAASRRASGTIVCAGTGSGKTHAFYLPAFTAMSSWIDGHPWTKCMALYPRNELLKDQLRESLGQVARINPVLSKDKSACLSIGVLYGDVPWDAEDLSTEALRNKKYMDAWEPVAEKNALRCPLSDCPQCRHRLLWALSDIHHGTERLSCESCGFTLGPQSLRITRKRMIAEPPDLLFTTTEMLNRRMATFGKLFGFGVPEEQLPRLVLLDEVHTYEGIHGAQVALLLRRWQKLTGAKPHFVGLSATLADPERFFADLTGVKRGEVVAAIPEPSEFIYKGMEYLVALRGDPVSGASLLSTSIQTVMLMRRALEPTGSTPEAYGSKVFAFTDNLDVNNRLFFDTQDAEGWKRSGEPNKRSPWGSLATLRARAHPEHTARLADGQSWDIAEWIGHSLAPGARVPVERVSSLDRGIDRKAEIVVATSSLEVGFDDPHVGAVVQHKAPLSSAAFLQRKGRAGRSHVMRPWTLVVLSDFGRDRTAYRSYEQLFSPELPPRSLPIGNRHVLKMQATYVLLDWLSYTDRRIDPWSDLTAPSDGPEKQKRQQAAVKCLRALLEDQRERERFKGYLQDALHLDDSTAQALLWDPPRALLTSVIPTWLRQLERNWRVASTHLVESTEGFTKKVPLPEFIPATLFGDLNIPEVEILLKNRFRNRPEWMPIDQSLREFAPGHVSHRFSIEHIQQRNWIPVPRGGGSLRLEDFCGPEHALDLGRFPVPGAAEEVAVVRPLQLTTSEPPSEVLSSSNAFLQWLTALRPTADGLELDLPRHSQWRELITCLKVHTHALSQPVELTRYAPAINVSLKLEGGEEFEGKVTFERQAANGRMEPAALGFNAEVDALEIGLNLPEPLAPLCATDPELMRGLRPALFHHRLQEDERLDGLANRFQRDWLGDAYLSALALEALSSGSTLEQAQERLRGQEGVLLGKALDTLFMALPAGDNLTGEDDTDDEAPGNLLRSRRHQALVDLLDGPSVLAALNDAARVLWAPPDASWEPWLRRRVRATLGTACLGTLQLLCAQIDAGDLLLELDAEGAKDSSRIWLTEAALGGAAVIEAFLARYGEDPRRFFDLLESILAPSDFEEIDTQLRELLGRITGSRGPRDEALARAVEETRASGGHQALSQRSHALRRMLAERGFVVNQPVVAAIFARPLRPGSSLATDALLSRILADWDAEEARLGIELDLRLIASRESGNDTLEAALGYPEAVPGDRAAWRFSALMGLLWPRGSGIRAESMKTTNPYCSLPPTDRRLALMLLPRRHDEVRLEDPDWMETLTTQLVQHGSARLSGPVTEPERLREAILAVLIEPLDTYTLLVHPHVRGTRREQGRMAVLFDLPEAVQ</sequence>
<dbReference type="EMBL" id="CP002271">
    <property type="protein sequence ID" value="ADO70533.1"/>
    <property type="molecule type" value="Genomic_DNA"/>
</dbReference>
<dbReference type="Proteomes" id="UP000032702">
    <property type="component" value="Unassembled WGS sequence"/>
</dbReference>
<proteinExistence type="predicted"/>
<dbReference type="InterPro" id="IPR001650">
    <property type="entry name" value="Helicase_C-like"/>
</dbReference>
<dbReference type="GO" id="GO:0036297">
    <property type="term" value="P:interstrand cross-link repair"/>
    <property type="evidence" value="ECO:0007669"/>
    <property type="project" value="TreeGrafter"/>
</dbReference>
<dbReference type="PATRIC" id="fig|378806.16.peg.4235"/>